<feature type="domain" description="MacB-like periplasmic core" evidence="9">
    <location>
        <begin position="28"/>
        <end position="210"/>
    </location>
</feature>
<dbReference type="InterPro" id="IPR003838">
    <property type="entry name" value="ABC3_permease_C"/>
</dbReference>
<dbReference type="AlphaFoldDB" id="A0A1I1EBI2"/>
<name>A0A1I1EBI2_9BACT</name>
<dbReference type="Proteomes" id="UP000199514">
    <property type="component" value="Unassembled WGS sequence"/>
</dbReference>
<proteinExistence type="inferred from homology"/>
<evidence type="ECO:0000256" key="4">
    <source>
        <dbReference type="ARBA" id="ARBA00022692"/>
    </source>
</evidence>
<feature type="transmembrane region" description="Helical" evidence="7">
    <location>
        <begin position="21"/>
        <end position="45"/>
    </location>
</feature>
<dbReference type="PANTHER" id="PTHR30489">
    <property type="entry name" value="LIPOPROTEIN-RELEASING SYSTEM TRANSMEMBRANE PROTEIN LOLE"/>
    <property type="match status" value="1"/>
</dbReference>
<gene>
    <name evidence="10" type="ORF">SAMN05421780_101639</name>
</gene>
<evidence type="ECO:0000313" key="11">
    <source>
        <dbReference type="Proteomes" id="UP000199514"/>
    </source>
</evidence>
<protein>
    <submittedName>
        <fullName evidence="10">Lipoprotein-releasing system permease protein</fullName>
    </submittedName>
</protein>
<keyword evidence="3" id="KW-1003">Cell membrane</keyword>
<sequence>MNTSFFIAKRLENQDAHAFSATVIRIATGSIALGVAVMLVAFGVLEGFRQNISQKVFSFAAHLNVTTFNGNNYYEEQPISTLEKGVAAIKHLPDVAAVQSYVFKPALLKTKEAVQGIVIKGIDANFYSPAFAPNMTAGRLPNTADTNHVTEVVISKKLANMLLLKPSDEVIMYFMQNPTRLRKVQIVGIYDTGMEEFDESIVLGNARMLRQINAWPDSLSSGVEVFGKNFDQLEQLHNEVANLLPYYMSAIKVTDQHIQIFEWLEMIGRNVDILLVLITVVACFSIISSLLIMILERTRMIGVLKALGATDAQIRGIFLWSGLKLTARGLLFGNVIGLGVCALQYYFKIIPLDPENYYMYFVPIEWNIWPILSLNVMTIVIAALVLLLPTRVIASIQPIKAIKFD</sequence>
<evidence type="ECO:0000313" key="10">
    <source>
        <dbReference type="EMBL" id="SFB82340.1"/>
    </source>
</evidence>
<evidence type="ECO:0000256" key="5">
    <source>
        <dbReference type="ARBA" id="ARBA00022989"/>
    </source>
</evidence>
<keyword evidence="11" id="KW-1185">Reference proteome</keyword>
<dbReference type="STRING" id="927664.SAMN05421780_101639"/>
<reference evidence="10 11" key="1">
    <citation type="submission" date="2016-10" db="EMBL/GenBank/DDBJ databases">
        <authorList>
            <person name="de Groot N.N."/>
        </authorList>
    </citation>
    <scope>NUCLEOTIDE SEQUENCE [LARGE SCALE GENOMIC DNA]</scope>
    <source>
        <strain evidence="10 11">DSM 6793</strain>
    </source>
</reference>
<dbReference type="OrthoDB" id="1522670at2"/>
<feature type="transmembrane region" description="Helical" evidence="7">
    <location>
        <begin position="273"/>
        <end position="295"/>
    </location>
</feature>
<dbReference type="EMBL" id="FOLE01000001">
    <property type="protein sequence ID" value="SFB82340.1"/>
    <property type="molecule type" value="Genomic_DNA"/>
</dbReference>
<dbReference type="InterPro" id="IPR051447">
    <property type="entry name" value="Lipoprotein-release_system"/>
</dbReference>
<keyword evidence="10" id="KW-0449">Lipoprotein</keyword>
<evidence type="ECO:0000259" key="8">
    <source>
        <dbReference type="Pfam" id="PF02687"/>
    </source>
</evidence>
<feature type="transmembrane region" description="Helical" evidence="7">
    <location>
        <begin position="367"/>
        <end position="388"/>
    </location>
</feature>
<feature type="transmembrane region" description="Helical" evidence="7">
    <location>
        <begin position="325"/>
        <end position="347"/>
    </location>
</feature>
<keyword evidence="5 7" id="KW-1133">Transmembrane helix</keyword>
<evidence type="ECO:0000256" key="6">
    <source>
        <dbReference type="ARBA" id="ARBA00023136"/>
    </source>
</evidence>
<keyword evidence="6 7" id="KW-0472">Membrane</keyword>
<evidence type="ECO:0000256" key="7">
    <source>
        <dbReference type="SAM" id="Phobius"/>
    </source>
</evidence>
<evidence type="ECO:0000256" key="2">
    <source>
        <dbReference type="ARBA" id="ARBA00005236"/>
    </source>
</evidence>
<dbReference type="InterPro" id="IPR025857">
    <property type="entry name" value="MacB_PCD"/>
</dbReference>
<evidence type="ECO:0000256" key="3">
    <source>
        <dbReference type="ARBA" id="ARBA00022475"/>
    </source>
</evidence>
<dbReference type="GO" id="GO:0098797">
    <property type="term" value="C:plasma membrane protein complex"/>
    <property type="evidence" value="ECO:0007669"/>
    <property type="project" value="TreeGrafter"/>
</dbReference>
<dbReference type="GO" id="GO:0044874">
    <property type="term" value="P:lipoprotein localization to outer membrane"/>
    <property type="evidence" value="ECO:0007669"/>
    <property type="project" value="TreeGrafter"/>
</dbReference>
<dbReference type="Pfam" id="PF02687">
    <property type="entry name" value="FtsX"/>
    <property type="match status" value="1"/>
</dbReference>
<accession>A0A1I1EBI2</accession>
<dbReference type="PANTHER" id="PTHR30489:SF0">
    <property type="entry name" value="LIPOPROTEIN-RELEASING SYSTEM TRANSMEMBRANE PROTEIN LOLE"/>
    <property type="match status" value="1"/>
</dbReference>
<comment type="subcellular location">
    <subcellularLocation>
        <location evidence="1">Cell membrane</location>
        <topology evidence="1">Multi-pass membrane protein</topology>
    </subcellularLocation>
</comment>
<feature type="domain" description="ABC3 transporter permease C-terminal" evidence="8">
    <location>
        <begin position="273"/>
        <end position="398"/>
    </location>
</feature>
<dbReference type="Pfam" id="PF12704">
    <property type="entry name" value="MacB_PCD"/>
    <property type="match status" value="1"/>
</dbReference>
<evidence type="ECO:0000259" key="9">
    <source>
        <dbReference type="Pfam" id="PF12704"/>
    </source>
</evidence>
<evidence type="ECO:0000256" key="1">
    <source>
        <dbReference type="ARBA" id="ARBA00004651"/>
    </source>
</evidence>
<organism evidence="10 11">
    <name type="scientific">Flexibacter flexilis DSM 6793</name>
    <dbReference type="NCBI Taxonomy" id="927664"/>
    <lineage>
        <taxon>Bacteria</taxon>
        <taxon>Pseudomonadati</taxon>
        <taxon>Bacteroidota</taxon>
        <taxon>Cytophagia</taxon>
        <taxon>Cytophagales</taxon>
        <taxon>Flexibacteraceae</taxon>
        <taxon>Flexibacter</taxon>
    </lineage>
</organism>
<comment type="similarity">
    <text evidence="2">Belongs to the ABC-4 integral membrane protein family. LolC/E subfamily.</text>
</comment>
<keyword evidence="4 7" id="KW-0812">Transmembrane</keyword>
<dbReference type="RefSeq" id="WP_091507159.1">
    <property type="nucleotide sequence ID" value="NZ_FOLE01000001.1"/>
</dbReference>